<evidence type="ECO:0000256" key="1">
    <source>
        <dbReference type="SAM" id="MobiDB-lite"/>
    </source>
</evidence>
<evidence type="ECO:0000313" key="5">
    <source>
        <dbReference type="Proteomes" id="UP000282106"/>
    </source>
</evidence>
<evidence type="ECO:0000259" key="3">
    <source>
        <dbReference type="Pfam" id="PF13511"/>
    </source>
</evidence>
<gene>
    <name evidence="4" type="ORF">ED208_01970</name>
</gene>
<dbReference type="InterPro" id="IPR025392">
    <property type="entry name" value="DUF4124"/>
</dbReference>
<feature type="compositionally biased region" description="Polar residues" evidence="1">
    <location>
        <begin position="70"/>
        <end position="79"/>
    </location>
</feature>
<feature type="domain" description="DUF4124" evidence="3">
    <location>
        <begin position="27"/>
        <end position="82"/>
    </location>
</feature>
<evidence type="ECO:0000313" key="4">
    <source>
        <dbReference type="EMBL" id="ROH93313.1"/>
    </source>
</evidence>
<feature type="signal peptide" evidence="2">
    <location>
        <begin position="1"/>
        <end position="35"/>
    </location>
</feature>
<accession>A0A3N0VKM2</accession>
<feature type="chain" id="PRO_5018254622" evidence="2">
    <location>
        <begin position="36"/>
        <end position="217"/>
    </location>
</feature>
<dbReference type="Proteomes" id="UP000282106">
    <property type="component" value="Unassembled WGS sequence"/>
</dbReference>
<feature type="region of interest" description="Disordered" evidence="1">
    <location>
        <begin position="53"/>
        <end position="85"/>
    </location>
</feature>
<dbReference type="Pfam" id="PF13511">
    <property type="entry name" value="DUF4124"/>
    <property type="match status" value="1"/>
</dbReference>
<reference evidence="4 5" key="1">
    <citation type="submission" date="2018-10" db="EMBL/GenBank/DDBJ databases">
        <authorList>
            <person name="Chen W.-M."/>
        </authorList>
    </citation>
    <scope>NUCLEOTIDE SEQUENCE [LARGE SCALE GENOMIC DNA]</scope>
    <source>
        <strain evidence="4 5">THS-13</strain>
    </source>
</reference>
<comment type="caution">
    <text evidence="4">The sequence shown here is derived from an EMBL/GenBank/DDBJ whole genome shotgun (WGS) entry which is preliminary data.</text>
</comment>
<organism evidence="4 5">
    <name type="scientific">Stagnimonas aquatica</name>
    <dbReference type="NCBI Taxonomy" id="2689987"/>
    <lineage>
        <taxon>Bacteria</taxon>
        <taxon>Pseudomonadati</taxon>
        <taxon>Pseudomonadota</taxon>
        <taxon>Gammaproteobacteria</taxon>
        <taxon>Nevskiales</taxon>
        <taxon>Nevskiaceae</taxon>
        <taxon>Stagnimonas</taxon>
    </lineage>
</organism>
<keyword evidence="5" id="KW-1185">Reference proteome</keyword>
<dbReference type="EMBL" id="RJVO01000001">
    <property type="protein sequence ID" value="ROH93313.1"/>
    <property type="molecule type" value="Genomic_DNA"/>
</dbReference>
<keyword evidence="2" id="KW-0732">Signal</keyword>
<evidence type="ECO:0000256" key="2">
    <source>
        <dbReference type="SAM" id="SignalP"/>
    </source>
</evidence>
<sequence>MSGRSHKDDRQGRIARCRQWPALLLGLALAAQAGAADDKKLYRWVDDKGQVHFGDKLPPQDAKQGRETLNRQGLVTSTVPREPTAEELAQQRAQALAREEAARRAVVDRTLLQSYTSVAELQAAREDRVATIDGRTVLARKAVADNEKVLEDLRSRAGDKPPPPELAKQIETFEASLVDNLQLVQRLGEERSQIEAQFSADIERFKLLRAGKIKPGD</sequence>
<dbReference type="RefSeq" id="WP_123210168.1">
    <property type="nucleotide sequence ID" value="NZ_RJVO01000001.1"/>
</dbReference>
<dbReference type="AlphaFoldDB" id="A0A3N0VKM2"/>
<name>A0A3N0VKM2_9GAMM</name>
<dbReference type="InParanoid" id="A0A3N0VKM2"/>
<proteinExistence type="predicted"/>
<protein>
    <submittedName>
        <fullName evidence="4">DUF4124 domain-containing protein</fullName>
    </submittedName>
</protein>